<keyword evidence="10" id="KW-1185">Reference proteome</keyword>
<evidence type="ECO:0000256" key="5">
    <source>
        <dbReference type="ARBA" id="ARBA00023274"/>
    </source>
</evidence>
<feature type="transmembrane region" description="Helical" evidence="8">
    <location>
        <begin position="15"/>
        <end position="37"/>
    </location>
</feature>
<evidence type="ECO:0000313" key="9">
    <source>
        <dbReference type="EMBL" id="PIK56063.1"/>
    </source>
</evidence>
<reference evidence="9 10" key="1">
    <citation type="journal article" date="2017" name="PLoS Biol.">
        <title>The sea cucumber genome provides insights into morphological evolution and visceral regeneration.</title>
        <authorList>
            <person name="Zhang X."/>
            <person name="Sun L."/>
            <person name="Yuan J."/>
            <person name="Sun Y."/>
            <person name="Gao Y."/>
            <person name="Zhang L."/>
            <person name="Li S."/>
            <person name="Dai H."/>
            <person name="Hamel J.F."/>
            <person name="Liu C."/>
            <person name="Yu Y."/>
            <person name="Liu S."/>
            <person name="Lin W."/>
            <person name="Guo K."/>
            <person name="Jin S."/>
            <person name="Xu P."/>
            <person name="Storey K.B."/>
            <person name="Huan P."/>
            <person name="Zhang T."/>
            <person name="Zhou Y."/>
            <person name="Zhang J."/>
            <person name="Lin C."/>
            <person name="Li X."/>
            <person name="Xing L."/>
            <person name="Huo D."/>
            <person name="Sun M."/>
            <person name="Wang L."/>
            <person name="Mercier A."/>
            <person name="Li F."/>
            <person name="Yang H."/>
            <person name="Xiang J."/>
        </authorList>
    </citation>
    <scope>NUCLEOTIDE SEQUENCE [LARGE SCALE GENOMIC DNA]</scope>
    <source>
        <strain evidence="9">Shaxun</strain>
        <tissue evidence="9">Muscle</tissue>
    </source>
</reference>
<keyword evidence="8" id="KW-0472">Membrane</keyword>
<keyword evidence="3 9" id="KW-0689">Ribosomal protein</keyword>
<keyword evidence="8" id="KW-1133">Transmembrane helix</keyword>
<evidence type="ECO:0000256" key="7">
    <source>
        <dbReference type="SAM" id="MobiDB-lite"/>
    </source>
</evidence>
<evidence type="ECO:0000256" key="2">
    <source>
        <dbReference type="ARBA" id="ARBA00008970"/>
    </source>
</evidence>
<dbReference type="PANTHER" id="PTHR13362:SF2">
    <property type="entry name" value="SMALL RIBOSOMAL SUBUNIT PROTEIN MS33"/>
    <property type="match status" value="1"/>
</dbReference>
<dbReference type="PANTHER" id="PTHR13362">
    <property type="entry name" value="MITOCHONDRIAL RIBOSOMAL PROTEIN S33"/>
    <property type="match status" value="1"/>
</dbReference>
<dbReference type="GO" id="GO:0005739">
    <property type="term" value="C:mitochondrion"/>
    <property type="evidence" value="ECO:0007669"/>
    <property type="project" value="UniProtKB-SubCell"/>
</dbReference>
<dbReference type="AlphaFoldDB" id="A0A2G8L727"/>
<keyword evidence="8" id="KW-0812">Transmembrane</keyword>
<name>A0A2G8L727_STIJA</name>
<dbReference type="GO" id="GO:0005840">
    <property type="term" value="C:ribosome"/>
    <property type="evidence" value="ECO:0007669"/>
    <property type="project" value="UniProtKB-KW"/>
</dbReference>
<dbReference type="InterPro" id="IPR013219">
    <property type="entry name" value="Ribosomal_mS33"/>
</dbReference>
<dbReference type="Pfam" id="PF08293">
    <property type="entry name" value="MRP-S33"/>
    <property type="match status" value="1"/>
</dbReference>
<evidence type="ECO:0000313" key="10">
    <source>
        <dbReference type="Proteomes" id="UP000230750"/>
    </source>
</evidence>
<evidence type="ECO:0000256" key="1">
    <source>
        <dbReference type="ARBA" id="ARBA00004173"/>
    </source>
</evidence>
<keyword evidence="4" id="KW-0496">Mitochondrion</keyword>
<dbReference type="Proteomes" id="UP000230750">
    <property type="component" value="Unassembled WGS sequence"/>
</dbReference>
<evidence type="ECO:0000256" key="3">
    <source>
        <dbReference type="ARBA" id="ARBA00022980"/>
    </source>
</evidence>
<dbReference type="EMBL" id="MRZV01000189">
    <property type="protein sequence ID" value="PIK56063.1"/>
    <property type="molecule type" value="Genomic_DNA"/>
</dbReference>
<dbReference type="OrthoDB" id="5980584at2759"/>
<evidence type="ECO:0000256" key="4">
    <source>
        <dbReference type="ARBA" id="ARBA00023128"/>
    </source>
</evidence>
<feature type="region of interest" description="Disordered" evidence="7">
    <location>
        <begin position="113"/>
        <end position="135"/>
    </location>
</feature>
<gene>
    <name evidence="9" type="ORF">BSL78_07038</name>
</gene>
<accession>A0A2G8L727</accession>
<sequence>MLTLERHRLGANKTFIFFILLDTVEFVTAVAMASNYARRMARLSARIFGEVYKPTTSRSMKVVKLMSEEPVYLQKRMVDYYPPHRETANLMRYLRLIGLYRDEHEDFRDEMKRVARLKGKGKPKKGEGKRAMKRK</sequence>
<evidence type="ECO:0000256" key="8">
    <source>
        <dbReference type="SAM" id="Phobius"/>
    </source>
</evidence>
<feature type="compositionally biased region" description="Basic and acidic residues" evidence="7">
    <location>
        <begin position="124"/>
        <end position="135"/>
    </location>
</feature>
<feature type="compositionally biased region" description="Basic residues" evidence="7">
    <location>
        <begin position="114"/>
        <end position="123"/>
    </location>
</feature>
<dbReference type="STRING" id="307972.A0A2G8L727"/>
<comment type="subcellular location">
    <subcellularLocation>
        <location evidence="1">Mitochondrion</location>
    </subcellularLocation>
</comment>
<dbReference type="GO" id="GO:1990904">
    <property type="term" value="C:ribonucleoprotein complex"/>
    <property type="evidence" value="ECO:0007669"/>
    <property type="project" value="UniProtKB-KW"/>
</dbReference>
<proteinExistence type="inferred from homology"/>
<comment type="similarity">
    <text evidence="2">Belongs to the mitochondrion-specific ribosomal protein mS33 family.</text>
</comment>
<keyword evidence="5" id="KW-0687">Ribonucleoprotein</keyword>
<evidence type="ECO:0000256" key="6">
    <source>
        <dbReference type="ARBA" id="ARBA00035132"/>
    </source>
</evidence>
<organism evidence="9 10">
    <name type="scientific">Stichopus japonicus</name>
    <name type="common">Sea cucumber</name>
    <dbReference type="NCBI Taxonomy" id="307972"/>
    <lineage>
        <taxon>Eukaryota</taxon>
        <taxon>Metazoa</taxon>
        <taxon>Echinodermata</taxon>
        <taxon>Eleutherozoa</taxon>
        <taxon>Echinozoa</taxon>
        <taxon>Holothuroidea</taxon>
        <taxon>Aspidochirotacea</taxon>
        <taxon>Aspidochirotida</taxon>
        <taxon>Stichopodidae</taxon>
        <taxon>Apostichopus</taxon>
    </lineage>
</organism>
<protein>
    <recommendedName>
        <fullName evidence="6">Small ribosomal subunit protein mS33</fullName>
    </recommendedName>
</protein>
<comment type="caution">
    <text evidence="9">The sequence shown here is derived from an EMBL/GenBank/DDBJ whole genome shotgun (WGS) entry which is preliminary data.</text>
</comment>